<evidence type="ECO:0008006" key="4">
    <source>
        <dbReference type="Google" id="ProtNLM"/>
    </source>
</evidence>
<comment type="caution">
    <text evidence="2">The sequence shown here is derived from an EMBL/GenBank/DDBJ whole genome shotgun (WGS) entry which is preliminary data.</text>
</comment>
<feature type="region of interest" description="Disordered" evidence="1">
    <location>
        <begin position="1"/>
        <end position="26"/>
    </location>
</feature>
<accession>A0ABN9RDE6</accession>
<keyword evidence="3" id="KW-1185">Reference proteome</keyword>
<organism evidence="2 3">
    <name type="scientific">Prorocentrum cordatum</name>
    <dbReference type="NCBI Taxonomy" id="2364126"/>
    <lineage>
        <taxon>Eukaryota</taxon>
        <taxon>Sar</taxon>
        <taxon>Alveolata</taxon>
        <taxon>Dinophyceae</taxon>
        <taxon>Prorocentrales</taxon>
        <taxon>Prorocentraceae</taxon>
        <taxon>Prorocentrum</taxon>
    </lineage>
</organism>
<sequence length="197" mass="21354">MLGSGRFAPSPPASLAWSANPARDGRTRPSCFRSMALVLLRFGLACFLVLHGSGARVSTEDAEAHEARQAEQGNATDAVGRQGQSTPWIGESAFNDMKHECLYEYFDAVHVPRPAQFTQCHGALPPQECKQWWGMKEGCPSDRTCCSCRKSRCAYKVMGDTFIYKAATDSGWVAKCALNTGPLAGCSGVQEKAGGWR</sequence>
<evidence type="ECO:0000313" key="2">
    <source>
        <dbReference type="EMBL" id="CAK0814528.1"/>
    </source>
</evidence>
<evidence type="ECO:0000313" key="3">
    <source>
        <dbReference type="Proteomes" id="UP001189429"/>
    </source>
</evidence>
<evidence type="ECO:0000256" key="1">
    <source>
        <dbReference type="SAM" id="MobiDB-lite"/>
    </source>
</evidence>
<dbReference type="Proteomes" id="UP001189429">
    <property type="component" value="Unassembled WGS sequence"/>
</dbReference>
<name>A0ABN9RDE6_9DINO</name>
<gene>
    <name evidence="2" type="ORF">PCOR1329_LOCUS18109</name>
</gene>
<feature type="compositionally biased region" description="Low complexity" evidence="1">
    <location>
        <begin position="13"/>
        <end position="22"/>
    </location>
</feature>
<proteinExistence type="predicted"/>
<reference evidence="2" key="1">
    <citation type="submission" date="2023-10" db="EMBL/GenBank/DDBJ databases">
        <authorList>
            <person name="Chen Y."/>
            <person name="Shah S."/>
            <person name="Dougan E. K."/>
            <person name="Thang M."/>
            <person name="Chan C."/>
        </authorList>
    </citation>
    <scope>NUCLEOTIDE SEQUENCE [LARGE SCALE GENOMIC DNA]</scope>
</reference>
<dbReference type="EMBL" id="CAUYUJ010005669">
    <property type="protein sequence ID" value="CAK0814528.1"/>
    <property type="molecule type" value="Genomic_DNA"/>
</dbReference>
<protein>
    <recommendedName>
        <fullName evidence="4">PSI domain-containing protein</fullName>
    </recommendedName>
</protein>
<feature type="region of interest" description="Disordered" evidence="1">
    <location>
        <begin position="61"/>
        <end position="82"/>
    </location>
</feature>